<feature type="region of interest" description="Disordered" evidence="1">
    <location>
        <begin position="96"/>
        <end position="121"/>
    </location>
</feature>
<accession>A0A9W7L6J5</accession>
<feature type="non-terminal residue" evidence="3">
    <location>
        <position position="1"/>
    </location>
</feature>
<name>A0A9W7L6J5_9STRA</name>
<reference evidence="3" key="1">
    <citation type="submission" date="2022-07" db="EMBL/GenBank/DDBJ databases">
        <title>Genome analysis of Parmales, a sister group of diatoms, reveals the evolutionary specialization of diatoms from phago-mixotrophs to photoautotrophs.</title>
        <authorList>
            <person name="Ban H."/>
            <person name="Sato S."/>
            <person name="Yoshikawa S."/>
            <person name="Kazumasa Y."/>
            <person name="Nakamura Y."/>
            <person name="Ichinomiya M."/>
            <person name="Saitoh K."/>
            <person name="Sato N."/>
            <person name="Blanc-Mathieu R."/>
            <person name="Endo H."/>
            <person name="Kuwata A."/>
            <person name="Ogata H."/>
        </authorList>
    </citation>
    <scope>NUCLEOTIDE SEQUENCE</scope>
</reference>
<comment type="caution">
    <text evidence="3">The sequence shown here is derived from an EMBL/GenBank/DDBJ whole genome shotgun (WGS) entry which is preliminary data.</text>
</comment>
<evidence type="ECO:0008006" key="5">
    <source>
        <dbReference type="Google" id="ProtNLM"/>
    </source>
</evidence>
<feature type="region of interest" description="Disordered" evidence="1">
    <location>
        <begin position="478"/>
        <end position="500"/>
    </location>
</feature>
<feature type="transmembrane region" description="Helical" evidence="2">
    <location>
        <begin position="168"/>
        <end position="191"/>
    </location>
</feature>
<evidence type="ECO:0000256" key="1">
    <source>
        <dbReference type="SAM" id="MobiDB-lite"/>
    </source>
</evidence>
<proteinExistence type="predicted"/>
<dbReference type="Proteomes" id="UP001165082">
    <property type="component" value="Unassembled WGS sequence"/>
</dbReference>
<feature type="region of interest" description="Disordered" evidence="1">
    <location>
        <begin position="429"/>
        <end position="452"/>
    </location>
</feature>
<protein>
    <recommendedName>
        <fullName evidence="5">Transmembrane protein</fullName>
    </recommendedName>
</protein>
<evidence type="ECO:0000313" key="4">
    <source>
        <dbReference type="Proteomes" id="UP001165082"/>
    </source>
</evidence>
<keyword evidence="2" id="KW-0472">Membrane</keyword>
<feature type="compositionally biased region" description="Acidic residues" evidence="1">
    <location>
        <begin position="98"/>
        <end position="118"/>
    </location>
</feature>
<feature type="region of interest" description="Disordered" evidence="1">
    <location>
        <begin position="1"/>
        <end position="25"/>
    </location>
</feature>
<dbReference type="EMBL" id="BRXZ01007759">
    <property type="protein sequence ID" value="GMI33727.1"/>
    <property type="molecule type" value="Genomic_DNA"/>
</dbReference>
<keyword evidence="4" id="KW-1185">Reference proteome</keyword>
<dbReference type="AlphaFoldDB" id="A0A9W7L6J5"/>
<dbReference type="OrthoDB" id="10548464at2759"/>
<gene>
    <name evidence="3" type="ORF">TrRE_jg12643</name>
</gene>
<keyword evidence="2" id="KW-0812">Transmembrane</keyword>
<sequence length="648" mass="69817">GLIVEIAEDERPTRNTSQGDSVEPNLIGENVGTMLRSSLHAVPDLGGYIPVTVRRSSHGKSAKKWFHRHRWTNKSKISGSPINRSDRRWDFNAFSEPEQSDDQILEEKEEEEEEEESQGEFVVKKEKMKRERVVASKGAVKARQKTRTSMNMSLRHRTGSEKALRTNFLLFTISIFLLLTAFGGFWAYTWAGVEVGSTVLSPSEASGKMGCGTSAEISTDEANSSEATTITVVDTHPYPECAGGVGSNAKGGSRLFEPLKLSNYFGMCLGHMLGNQGFVHQDVADNQVHAEEGADALDSGDVENVALSTPGFMPTTGNSAPANYAAATYYSSASAPLGAAFSCLELQQATAVQAALDDFSSNHIHAEEGTDVLDYSGEVGNVALRISAFASTTTNFASKGNKTANATVDYAQGDNRSLMTCNYPKSCEEGIGSESGRDLGDPSIASDTSSEVHSHLPVQRHWLHDHVETLASDYLGSRETEDSDYLGSRETGDCVNPGDRVHVHQPRATEISDTAFQRHLEDNFSPTPSWLDDIVATQRLVLKALVLDTLVTTVSAVTVEAQATAKQLPDMDYNGIEIFLVVVDVEACASEAFKTVPPTSEEGTSASCSETWEATVEASLPFPASQNPCTLVVNDPSAQPAPGSPARE</sequence>
<feature type="non-terminal residue" evidence="3">
    <location>
        <position position="648"/>
    </location>
</feature>
<evidence type="ECO:0000313" key="3">
    <source>
        <dbReference type="EMBL" id="GMI33727.1"/>
    </source>
</evidence>
<evidence type="ECO:0000256" key="2">
    <source>
        <dbReference type="SAM" id="Phobius"/>
    </source>
</evidence>
<keyword evidence="2" id="KW-1133">Transmembrane helix</keyword>
<organism evidence="3 4">
    <name type="scientific">Triparma retinervis</name>
    <dbReference type="NCBI Taxonomy" id="2557542"/>
    <lineage>
        <taxon>Eukaryota</taxon>
        <taxon>Sar</taxon>
        <taxon>Stramenopiles</taxon>
        <taxon>Ochrophyta</taxon>
        <taxon>Bolidophyceae</taxon>
        <taxon>Parmales</taxon>
        <taxon>Triparmaceae</taxon>
        <taxon>Triparma</taxon>
    </lineage>
</organism>